<dbReference type="InterPro" id="IPR003439">
    <property type="entry name" value="ABC_transporter-like_ATP-bd"/>
</dbReference>
<dbReference type="NCBIfam" id="TIGR01727">
    <property type="entry name" value="oligo_HPY"/>
    <property type="match status" value="1"/>
</dbReference>
<evidence type="ECO:0000313" key="6">
    <source>
        <dbReference type="EMBL" id="RVT62745.1"/>
    </source>
</evidence>
<evidence type="ECO:0000259" key="5">
    <source>
        <dbReference type="PROSITE" id="PS50893"/>
    </source>
</evidence>
<dbReference type="SMART" id="SM00382">
    <property type="entry name" value="AAA"/>
    <property type="match status" value="1"/>
</dbReference>
<dbReference type="InterPro" id="IPR003593">
    <property type="entry name" value="AAA+_ATPase"/>
</dbReference>
<organism evidence="6 7">
    <name type="scientific">Niallia taxi</name>
    <dbReference type="NCBI Taxonomy" id="2499688"/>
    <lineage>
        <taxon>Bacteria</taxon>
        <taxon>Bacillati</taxon>
        <taxon>Bacillota</taxon>
        <taxon>Bacilli</taxon>
        <taxon>Bacillales</taxon>
        <taxon>Bacillaceae</taxon>
        <taxon>Niallia</taxon>
    </lineage>
</organism>
<comment type="similarity">
    <text evidence="1">Belongs to the ABC transporter superfamily.</text>
</comment>
<dbReference type="InterPro" id="IPR050319">
    <property type="entry name" value="ABC_transp_ATP-bind"/>
</dbReference>
<evidence type="ECO:0000256" key="1">
    <source>
        <dbReference type="ARBA" id="ARBA00005417"/>
    </source>
</evidence>
<sequence length="330" mass="37437">MQTEQTLHKGKPILQVKNLQKYYPVRTSLGKTKAYIKAVEDMSFDIYEGETFGLVGESGCGKSTAGRTLLKLVEPTNGEVIYRDEDIFKLKKSSLKHVRKELQMIFQDPHTSLDPRKKVGYSIEESLAIHKIGSKQKRKSLALDILKKVGFNEEHYYRYPHEFSGGQRQRIGIARSLVLQPKLIICDEPVSALDVSIQAQIVNLLKSLQKELNLSYVFISHDLSVVRHIADKVGVMYLGNLVEQASTEELFSDPLHPYTKSLISAVPLLNPESKREKIAIQGEIPSPLNPPSGCVFHTRCPFAFERCKTEVPKNNHIHNKRTVKCHLYDE</sequence>
<protein>
    <submittedName>
        <fullName evidence="6">Dipeptide ABC transporter ATP-binding protein</fullName>
    </submittedName>
</protein>
<reference evidence="6 7" key="1">
    <citation type="submission" date="2019-01" db="EMBL/GenBank/DDBJ databases">
        <title>Bacillus sp. M5HDSG1-1, whole genome shotgun sequence.</title>
        <authorList>
            <person name="Tuo L."/>
        </authorList>
    </citation>
    <scope>NUCLEOTIDE SEQUENCE [LARGE SCALE GENOMIC DNA]</scope>
    <source>
        <strain evidence="6 7">M5HDSG1-1</strain>
    </source>
</reference>
<dbReference type="GO" id="GO:0016887">
    <property type="term" value="F:ATP hydrolysis activity"/>
    <property type="evidence" value="ECO:0007669"/>
    <property type="project" value="InterPro"/>
</dbReference>
<keyword evidence="3" id="KW-0547">Nucleotide-binding</keyword>
<keyword evidence="4 6" id="KW-0067">ATP-binding</keyword>
<dbReference type="NCBIfam" id="NF008453">
    <property type="entry name" value="PRK11308.1"/>
    <property type="match status" value="1"/>
</dbReference>
<comment type="caution">
    <text evidence="6">The sequence shown here is derived from an EMBL/GenBank/DDBJ whole genome shotgun (WGS) entry which is preliminary data.</text>
</comment>
<dbReference type="PROSITE" id="PS50893">
    <property type="entry name" value="ABC_TRANSPORTER_2"/>
    <property type="match status" value="1"/>
</dbReference>
<dbReference type="Pfam" id="PF08352">
    <property type="entry name" value="oligo_HPY"/>
    <property type="match status" value="1"/>
</dbReference>
<dbReference type="InterPro" id="IPR017871">
    <property type="entry name" value="ABC_transporter-like_CS"/>
</dbReference>
<evidence type="ECO:0000256" key="4">
    <source>
        <dbReference type="ARBA" id="ARBA00022840"/>
    </source>
</evidence>
<evidence type="ECO:0000313" key="7">
    <source>
        <dbReference type="Proteomes" id="UP000288024"/>
    </source>
</evidence>
<dbReference type="Gene3D" id="3.40.50.300">
    <property type="entry name" value="P-loop containing nucleotide triphosphate hydrolases"/>
    <property type="match status" value="1"/>
</dbReference>
<dbReference type="Proteomes" id="UP000288024">
    <property type="component" value="Unassembled WGS sequence"/>
</dbReference>
<gene>
    <name evidence="6" type="ORF">EM808_13370</name>
</gene>
<evidence type="ECO:0000256" key="3">
    <source>
        <dbReference type="ARBA" id="ARBA00022741"/>
    </source>
</evidence>
<dbReference type="GO" id="GO:0005524">
    <property type="term" value="F:ATP binding"/>
    <property type="evidence" value="ECO:0007669"/>
    <property type="project" value="UniProtKB-KW"/>
</dbReference>
<dbReference type="Pfam" id="PF00005">
    <property type="entry name" value="ABC_tran"/>
    <property type="match status" value="1"/>
</dbReference>
<dbReference type="GO" id="GO:0015833">
    <property type="term" value="P:peptide transport"/>
    <property type="evidence" value="ECO:0007669"/>
    <property type="project" value="InterPro"/>
</dbReference>
<dbReference type="PANTHER" id="PTHR43776">
    <property type="entry name" value="TRANSPORT ATP-BINDING PROTEIN"/>
    <property type="match status" value="1"/>
</dbReference>
<dbReference type="FunFam" id="3.40.50.300:FF:000016">
    <property type="entry name" value="Oligopeptide ABC transporter ATP-binding component"/>
    <property type="match status" value="1"/>
</dbReference>
<dbReference type="RefSeq" id="WP_127738696.1">
    <property type="nucleotide sequence ID" value="NZ_RZTZ01000004.1"/>
</dbReference>
<dbReference type="SUPFAM" id="SSF52540">
    <property type="entry name" value="P-loop containing nucleoside triphosphate hydrolases"/>
    <property type="match status" value="1"/>
</dbReference>
<dbReference type="CDD" id="cd03257">
    <property type="entry name" value="ABC_NikE_OppD_transporters"/>
    <property type="match status" value="1"/>
</dbReference>
<dbReference type="PROSITE" id="PS00211">
    <property type="entry name" value="ABC_TRANSPORTER_1"/>
    <property type="match status" value="1"/>
</dbReference>
<keyword evidence="7" id="KW-1185">Reference proteome</keyword>
<dbReference type="EMBL" id="RZTZ01000004">
    <property type="protein sequence ID" value="RVT62745.1"/>
    <property type="molecule type" value="Genomic_DNA"/>
</dbReference>
<accession>A0A437KBD6</accession>
<keyword evidence="2" id="KW-0813">Transport</keyword>
<name>A0A437KBD6_9BACI</name>
<dbReference type="AlphaFoldDB" id="A0A437KBD6"/>
<feature type="domain" description="ABC transporter" evidence="5">
    <location>
        <begin position="14"/>
        <end position="263"/>
    </location>
</feature>
<proteinExistence type="inferred from homology"/>
<dbReference type="InterPro" id="IPR027417">
    <property type="entry name" value="P-loop_NTPase"/>
</dbReference>
<dbReference type="GO" id="GO:0055085">
    <property type="term" value="P:transmembrane transport"/>
    <property type="evidence" value="ECO:0007669"/>
    <property type="project" value="UniProtKB-ARBA"/>
</dbReference>
<dbReference type="InterPro" id="IPR013563">
    <property type="entry name" value="Oligopep_ABC_C"/>
</dbReference>
<evidence type="ECO:0000256" key="2">
    <source>
        <dbReference type="ARBA" id="ARBA00022448"/>
    </source>
</evidence>